<dbReference type="Proteomes" id="UP000827284">
    <property type="component" value="Unassembled WGS sequence"/>
</dbReference>
<feature type="compositionally biased region" description="Low complexity" evidence="5">
    <location>
        <begin position="23"/>
        <end position="36"/>
    </location>
</feature>
<sequence length="763" mass="81730">MAAATTASALSPGQQQQGHYLKSASSTTGISSGPTSFHPKSQSAPNQLPVHPSQYRQHQFQPHQPTDALLHQQSFAFASSDGSSSGVGADPDQPLSVRIQQLPTPRTSMSSGASSPPETLSPSAHSLSPTQARHPQQLHPTNTSSSHHYASHSSSTPPSVRPDFQSTLASNFTSPIHSNNGSGIQGGVNSNAPYTRSPLAYQTQAYLSSPPAHGPKLAPSLFEPSSSTSPLAGSSIYNMNGSVGASTTATAASTSSTTMGGRVLFQAQQNEYEQQHQQQLLWQDEKDMQKKSARSNTNSFLPPALNKVVQSAMEAVNVPTSPNSSHSLPSSRMSTIPEASGPSGPTVSAFAPRSSVRSRLGPSSILGLIAKVYKATQLPLICLSWYFSSAVTNNLGKQILNQFSYPVTLTFVQFWFMAVFCFMAGAVFKMTTLRSPSRAIVQLTAPLVGFQVIGHVFSSVAISRVPLSVVHTVKALTPLFTVLFYRVVLGTTYSRAVYLSLVPLTAGVMLACRMSLEFNNLVGLFCALLSTLVFVTQNVFTKKILSSSKTKQQQHQELHGMGGLGNRESASGSGLDPVDEVGSQMPKLDKINILFYSSTMAAVCMIPMWFYAEGGHLMFGEDPLGDGMRAGAGAAGHTVERSGWGHISWLLFLNGVSHFFQNIFAFSVLALTSPVTYSIASLIKRIVVIVASIVYFHQTLGATQWTGVCLTFWGLWMYNSAKNAAKVNPSSGILATTKVGRRMSRGFGRGLLDSDAQLEHQRK</sequence>
<name>A0A9P3H635_9FUNG</name>
<dbReference type="SUPFAM" id="SSF103481">
    <property type="entry name" value="Multidrug resistance efflux transporter EmrE"/>
    <property type="match status" value="2"/>
</dbReference>
<feature type="transmembrane region" description="Helical" evidence="6">
    <location>
        <begin position="403"/>
        <end position="428"/>
    </location>
</feature>
<evidence type="ECO:0000256" key="5">
    <source>
        <dbReference type="SAM" id="MobiDB-lite"/>
    </source>
</evidence>
<feature type="transmembrane region" description="Helical" evidence="6">
    <location>
        <begin position="647"/>
        <end position="670"/>
    </location>
</feature>
<evidence type="ECO:0000256" key="1">
    <source>
        <dbReference type="ARBA" id="ARBA00004141"/>
    </source>
</evidence>
<comment type="subcellular location">
    <subcellularLocation>
        <location evidence="1">Membrane</location>
        <topology evidence="1">Multi-pass membrane protein</topology>
    </subcellularLocation>
</comment>
<organism evidence="8 9">
    <name type="scientific">Entomortierella parvispora</name>
    <dbReference type="NCBI Taxonomy" id="205924"/>
    <lineage>
        <taxon>Eukaryota</taxon>
        <taxon>Fungi</taxon>
        <taxon>Fungi incertae sedis</taxon>
        <taxon>Mucoromycota</taxon>
        <taxon>Mortierellomycotina</taxon>
        <taxon>Mortierellomycetes</taxon>
        <taxon>Mortierellales</taxon>
        <taxon>Mortierellaceae</taxon>
        <taxon>Entomortierella</taxon>
    </lineage>
</organism>
<evidence type="ECO:0000313" key="9">
    <source>
        <dbReference type="Proteomes" id="UP000827284"/>
    </source>
</evidence>
<feature type="compositionally biased region" description="Polar residues" evidence="5">
    <location>
        <begin position="103"/>
        <end position="142"/>
    </location>
</feature>
<feature type="compositionally biased region" description="Polar residues" evidence="5">
    <location>
        <begin position="54"/>
        <end position="64"/>
    </location>
</feature>
<evidence type="ECO:0000313" key="8">
    <source>
        <dbReference type="EMBL" id="GJJ70729.1"/>
    </source>
</evidence>
<proteinExistence type="predicted"/>
<feature type="domain" description="Sugar phosphate transporter" evidence="7">
    <location>
        <begin position="377"/>
        <end position="554"/>
    </location>
</feature>
<feature type="compositionally biased region" description="Polar residues" evidence="5">
    <location>
        <begin position="164"/>
        <end position="190"/>
    </location>
</feature>
<dbReference type="EMBL" id="BQFW01000004">
    <property type="protein sequence ID" value="GJJ70729.1"/>
    <property type="molecule type" value="Genomic_DNA"/>
</dbReference>
<keyword evidence="3 6" id="KW-1133">Transmembrane helix</keyword>
<feature type="domain" description="Sugar phosphate transporter" evidence="7">
    <location>
        <begin position="587"/>
        <end position="719"/>
    </location>
</feature>
<feature type="compositionally biased region" description="Low complexity" evidence="5">
    <location>
        <begin position="143"/>
        <end position="158"/>
    </location>
</feature>
<feature type="compositionally biased region" description="Polar residues" evidence="5">
    <location>
        <begin position="1"/>
        <end position="18"/>
    </location>
</feature>
<evidence type="ECO:0000256" key="4">
    <source>
        <dbReference type="ARBA" id="ARBA00023136"/>
    </source>
</evidence>
<keyword evidence="4 6" id="KW-0472">Membrane</keyword>
<evidence type="ECO:0000256" key="6">
    <source>
        <dbReference type="SAM" id="Phobius"/>
    </source>
</evidence>
<comment type="caution">
    <text evidence="8">The sequence shown here is derived from an EMBL/GenBank/DDBJ whole genome shotgun (WGS) entry which is preliminary data.</text>
</comment>
<feature type="transmembrane region" description="Helical" evidence="6">
    <location>
        <begin position="522"/>
        <end position="541"/>
    </location>
</feature>
<feature type="region of interest" description="Disordered" evidence="5">
    <location>
        <begin position="318"/>
        <end position="352"/>
    </location>
</feature>
<keyword evidence="2 6" id="KW-0812">Transmembrane</keyword>
<feature type="transmembrane region" description="Helical" evidence="6">
    <location>
        <begin position="468"/>
        <end position="489"/>
    </location>
</feature>
<feature type="region of interest" description="Disordered" evidence="5">
    <location>
        <begin position="103"/>
        <end position="190"/>
    </location>
</feature>
<feature type="region of interest" description="Disordered" evidence="5">
    <location>
        <begin position="206"/>
        <end position="229"/>
    </location>
</feature>
<reference evidence="8" key="1">
    <citation type="submission" date="2021-11" db="EMBL/GenBank/DDBJ databases">
        <authorList>
            <person name="Herlambang A."/>
            <person name="Guo Y."/>
            <person name="Takashima Y."/>
            <person name="Nishizawa T."/>
        </authorList>
    </citation>
    <scope>NUCLEOTIDE SEQUENCE</scope>
    <source>
        <strain evidence="8">E1425</strain>
    </source>
</reference>
<dbReference type="InterPro" id="IPR050186">
    <property type="entry name" value="TPT_transporter"/>
</dbReference>
<reference evidence="8" key="2">
    <citation type="journal article" date="2022" name="Microbiol. Resour. Announc.">
        <title>Whole-Genome Sequence of Entomortierella parvispora E1425, a Mucoromycotan Fungus Associated with Burkholderiaceae-Related Endosymbiotic Bacteria.</title>
        <authorList>
            <person name="Herlambang A."/>
            <person name="Guo Y."/>
            <person name="Takashima Y."/>
            <person name="Narisawa K."/>
            <person name="Ohta H."/>
            <person name="Nishizawa T."/>
        </authorList>
    </citation>
    <scope>NUCLEOTIDE SEQUENCE</scope>
    <source>
        <strain evidence="8">E1425</strain>
    </source>
</reference>
<evidence type="ECO:0000256" key="3">
    <source>
        <dbReference type="ARBA" id="ARBA00022989"/>
    </source>
</evidence>
<dbReference type="OrthoDB" id="1588579at2759"/>
<accession>A0A9P3H635</accession>
<evidence type="ECO:0000256" key="2">
    <source>
        <dbReference type="ARBA" id="ARBA00022692"/>
    </source>
</evidence>
<feature type="region of interest" description="Disordered" evidence="5">
    <location>
        <begin position="556"/>
        <end position="577"/>
    </location>
</feature>
<feature type="transmembrane region" description="Helical" evidence="6">
    <location>
        <begin position="593"/>
        <end position="612"/>
    </location>
</feature>
<keyword evidence="9" id="KW-1185">Reference proteome</keyword>
<dbReference type="InterPro" id="IPR004853">
    <property type="entry name" value="Sugar_P_trans_dom"/>
</dbReference>
<dbReference type="AlphaFoldDB" id="A0A9P3H635"/>
<feature type="transmembrane region" description="Helical" evidence="6">
    <location>
        <begin position="440"/>
        <end position="462"/>
    </location>
</feature>
<dbReference type="Pfam" id="PF03151">
    <property type="entry name" value="TPT"/>
    <property type="match status" value="2"/>
</dbReference>
<feature type="compositionally biased region" description="Low complexity" evidence="5">
    <location>
        <begin position="319"/>
        <end position="334"/>
    </location>
</feature>
<dbReference type="InterPro" id="IPR037185">
    <property type="entry name" value="EmrE-like"/>
</dbReference>
<evidence type="ECO:0000259" key="7">
    <source>
        <dbReference type="Pfam" id="PF03151"/>
    </source>
</evidence>
<feature type="region of interest" description="Disordered" evidence="5">
    <location>
        <begin position="1"/>
        <end position="71"/>
    </location>
</feature>
<dbReference type="GO" id="GO:0016020">
    <property type="term" value="C:membrane"/>
    <property type="evidence" value="ECO:0007669"/>
    <property type="project" value="UniProtKB-SubCell"/>
</dbReference>
<protein>
    <submittedName>
        <fullName evidence="8">Solute carrier family 35, member E1</fullName>
    </submittedName>
</protein>
<feature type="transmembrane region" description="Helical" evidence="6">
    <location>
        <begin position="496"/>
        <end position="516"/>
    </location>
</feature>
<gene>
    <name evidence="8" type="ORF">EMPS_03079</name>
</gene>
<dbReference type="PANTHER" id="PTHR11132">
    <property type="entry name" value="SOLUTE CARRIER FAMILY 35"/>
    <property type="match status" value="1"/>
</dbReference>